<keyword evidence="5 10" id="KW-0592">Phosphate transport</keyword>
<sequence length="297" mass="31739">MVEENKKNKSKYIVDKVTRAIFLICALIAVVSLVLIIGFVFYKGLRPFFAEGKSFIQFIFGTEWYPTSENQKYGILPMIIASIYGTIGALIIGVPIGLLTAIFISEVAPKGVSKIIIPAVELLAGIPSVLYGLFGLAVIVPWIQNTFNLPQGQSLLAVIIVLAVMMLPTIISVSTTAIKAVPKSYKEGSLALGASHIETTFKVVVPAAKSGILAAIVLGCGRAIGETMAIILVGGNSVQIPTSIFDKVRPLTSNIALEMGYATQSHQELLFATGVVLFAFILILNLVISKLSNKEGK</sequence>
<evidence type="ECO:0000256" key="1">
    <source>
        <dbReference type="ARBA" id="ARBA00004651"/>
    </source>
</evidence>
<comment type="caution">
    <text evidence="10">Lacks conserved residue(s) required for the propagation of feature annotation.</text>
</comment>
<feature type="transmembrane region" description="Helical" evidence="9">
    <location>
        <begin position="20"/>
        <end position="42"/>
    </location>
</feature>
<dbReference type="OrthoDB" id="9785113at2"/>
<dbReference type="InterPro" id="IPR000515">
    <property type="entry name" value="MetI-like"/>
</dbReference>
<keyword evidence="7 9" id="KW-1133">Transmembrane helix</keyword>
<evidence type="ECO:0000313" key="12">
    <source>
        <dbReference type="EMBL" id="CUO04526.1"/>
    </source>
</evidence>
<evidence type="ECO:0000256" key="2">
    <source>
        <dbReference type="ARBA" id="ARBA00007069"/>
    </source>
</evidence>
<evidence type="ECO:0000259" key="11">
    <source>
        <dbReference type="PROSITE" id="PS50928"/>
    </source>
</evidence>
<keyword evidence="3 9" id="KW-0813">Transport</keyword>
<comment type="similarity">
    <text evidence="2 10">Belongs to the binding-protein-dependent transport system permease family. CysTW subfamily.</text>
</comment>
<feature type="transmembrane region" description="Helical" evidence="9">
    <location>
        <begin position="269"/>
        <end position="288"/>
    </location>
</feature>
<protein>
    <recommendedName>
        <fullName evidence="10">Phosphate transport system permease protein</fullName>
    </recommendedName>
</protein>
<dbReference type="RefSeq" id="WP_042396993.1">
    <property type="nucleotide sequence ID" value="NZ_CYYT01000002.1"/>
</dbReference>
<evidence type="ECO:0000256" key="7">
    <source>
        <dbReference type="ARBA" id="ARBA00022989"/>
    </source>
</evidence>
<dbReference type="GO" id="GO:0005315">
    <property type="term" value="F:phosphate transmembrane transporter activity"/>
    <property type="evidence" value="ECO:0007669"/>
    <property type="project" value="InterPro"/>
</dbReference>
<comment type="subcellular location">
    <subcellularLocation>
        <location evidence="1 9">Cell membrane</location>
        <topology evidence="1 9">Multi-pass membrane protein</topology>
    </subcellularLocation>
</comment>
<dbReference type="CDD" id="cd06261">
    <property type="entry name" value="TM_PBP2"/>
    <property type="match status" value="1"/>
</dbReference>
<accession>A0A173XG34</accession>
<keyword evidence="6 9" id="KW-0812">Transmembrane</keyword>
<dbReference type="NCBIfam" id="TIGR02138">
    <property type="entry name" value="phosphate_pstC"/>
    <property type="match status" value="1"/>
</dbReference>
<evidence type="ECO:0000256" key="8">
    <source>
        <dbReference type="ARBA" id="ARBA00023136"/>
    </source>
</evidence>
<evidence type="ECO:0000256" key="4">
    <source>
        <dbReference type="ARBA" id="ARBA00022475"/>
    </source>
</evidence>
<dbReference type="InterPro" id="IPR035906">
    <property type="entry name" value="MetI-like_sf"/>
</dbReference>
<feature type="transmembrane region" description="Helical" evidence="9">
    <location>
        <begin position="116"/>
        <end position="143"/>
    </location>
</feature>
<organism evidence="12 13">
    <name type="scientific">Clostridium disporicum</name>
    <dbReference type="NCBI Taxonomy" id="84024"/>
    <lineage>
        <taxon>Bacteria</taxon>
        <taxon>Bacillati</taxon>
        <taxon>Bacillota</taxon>
        <taxon>Clostridia</taxon>
        <taxon>Eubacteriales</taxon>
        <taxon>Clostridiaceae</taxon>
        <taxon>Clostridium</taxon>
    </lineage>
</organism>
<dbReference type="PROSITE" id="PS50928">
    <property type="entry name" value="ABC_TM1"/>
    <property type="match status" value="1"/>
</dbReference>
<feature type="transmembrane region" description="Helical" evidence="9">
    <location>
        <begin position="75"/>
        <end position="104"/>
    </location>
</feature>
<dbReference type="SUPFAM" id="SSF161098">
    <property type="entry name" value="MetI-like"/>
    <property type="match status" value="1"/>
</dbReference>
<evidence type="ECO:0000256" key="6">
    <source>
        <dbReference type="ARBA" id="ARBA00022692"/>
    </source>
</evidence>
<evidence type="ECO:0000256" key="10">
    <source>
        <dbReference type="RuleBase" id="RU363054"/>
    </source>
</evidence>
<keyword evidence="8 9" id="KW-0472">Membrane</keyword>
<dbReference type="PANTHER" id="PTHR30425">
    <property type="entry name" value="PHOSPHATE TRANSPORT SYSTEM PERMEASE PROTEIN PST"/>
    <property type="match status" value="1"/>
</dbReference>
<evidence type="ECO:0000313" key="13">
    <source>
        <dbReference type="Proteomes" id="UP000095558"/>
    </source>
</evidence>
<dbReference type="Proteomes" id="UP000095558">
    <property type="component" value="Unassembled WGS sequence"/>
</dbReference>
<reference evidence="12 13" key="1">
    <citation type="submission" date="2015-09" db="EMBL/GenBank/DDBJ databases">
        <authorList>
            <consortium name="Pathogen Informatics"/>
        </authorList>
    </citation>
    <scope>NUCLEOTIDE SEQUENCE [LARGE SCALE GENOMIC DNA]</scope>
    <source>
        <strain evidence="12 13">2789STDY5834855</strain>
    </source>
</reference>
<dbReference type="PANTHER" id="PTHR30425:SF1">
    <property type="entry name" value="PHOSPHATE TRANSPORT SYSTEM PERMEASE PROTEIN PSTC"/>
    <property type="match status" value="1"/>
</dbReference>
<dbReference type="GO" id="GO:0006817">
    <property type="term" value="P:phosphate ion transport"/>
    <property type="evidence" value="ECO:0007669"/>
    <property type="project" value="UniProtKB-KW"/>
</dbReference>
<dbReference type="GeneID" id="83011528"/>
<feature type="domain" description="ABC transmembrane type-1" evidence="11">
    <location>
        <begin position="79"/>
        <end position="288"/>
    </location>
</feature>
<evidence type="ECO:0000256" key="5">
    <source>
        <dbReference type="ARBA" id="ARBA00022592"/>
    </source>
</evidence>
<dbReference type="AlphaFoldDB" id="A0A173XG34"/>
<dbReference type="EMBL" id="CYZV01000012">
    <property type="protein sequence ID" value="CUO04526.1"/>
    <property type="molecule type" value="Genomic_DNA"/>
</dbReference>
<dbReference type="Gene3D" id="1.10.3720.10">
    <property type="entry name" value="MetI-like"/>
    <property type="match status" value="1"/>
</dbReference>
<dbReference type="GO" id="GO:0005886">
    <property type="term" value="C:plasma membrane"/>
    <property type="evidence" value="ECO:0007669"/>
    <property type="project" value="UniProtKB-SubCell"/>
</dbReference>
<dbReference type="InterPro" id="IPR011864">
    <property type="entry name" value="Phosphate_PstC"/>
</dbReference>
<dbReference type="InterPro" id="IPR051124">
    <property type="entry name" value="Phosphate_Transport_Permease"/>
</dbReference>
<proteinExistence type="inferred from homology"/>
<feature type="transmembrane region" description="Helical" evidence="9">
    <location>
        <begin position="155"/>
        <end position="178"/>
    </location>
</feature>
<dbReference type="STRING" id="84024.ERS852471_00293"/>
<dbReference type="Pfam" id="PF00528">
    <property type="entry name" value="BPD_transp_1"/>
    <property type="match status" value="1"/>
</dbReference>
<keyword evidence="4 10" id="KW-1003">Cell membrane</keyword>
<evidence type="ECO:0000256" key="9">
    <source>
        <dbReference type="RuleBase" id="RU363032"/>
    </source>
</evidence>
<gene>
    <name evidence="12" type="primary">pstC</name>
    <name evidence="12" type="ORF">ERS852470_01298</name>
</gene>
<comment type="function">
    <text evidence="10">Part of the binding-protein-dependent transport system for phosphate; probably responsible for the translocation of the substrate across the membrane.</text>
</comment>
<name>A0A173XG34_9CLOT</name>
<evidence type="ECO:0000256" key="3">
    <source>
        <dbReference type="ARBA" id="ARBA00022448"/>
    </source>
</evidence>